<accession>A0A127QSJ1</accession>
<dbReference type="EMBL" id="CP013236">
    <property type="protein sequence ID" value="AMP13014.1"/>
    <property type="molecule type" value="Genomic_DNA"/>
</dbReference>
<evidence type="ECO:0000313" key="2">
    <source>
        <dbReference type="EMBL" id="AMP13014.1"/>
    </source>
</evidence>
<name>A0A127QSJ1_9BURK</name>
<dbReference type="Proteomes" id="UP000074561">
    <property type="component" value="Chromosome"/>
</dbReference>
<evidence type="ECO:0000313" key="3">
    <source>
        <dbReference type="Proteomes" id="UP000074561"/>
    </source>
</evidence>
<organism evidence="1 3">
    <name type="scientific">Collimonas pratensis</name>
    <dbReference type="NCBI Taxonomy" id="279113"/>
    <lineage>
        <taxon>Bacteria</taxon>
        <taxon>Pseudomonadati</taxon>
        <taxon>Pseudomonadota</taxon>
        <taxon>Betaproteobacteria</taxon>
        <taxon>Burkholderiales</taxon>
        <taxon>Oxalobacteraceae</taxon>
        <taxon>Collimonas</taxon>
    </lineage>
</organism>
<protein>
    <submittedName>
        <fullName evidence="1">Uncharacterized protein</fullName>
    </submittedName>
</protein>
<reference evidence="3 4" key="1">
    <citation type="submission" date="2015-11" db="EMBL/GenBank/DDBJ databases">
        <title>Exploring the genomic traits of fungus-feeding bacterial genus Collimonas.</title>
        <authorList>
            <person name="Song C."/>
            <person name="Schmidt R."/>
            <person name="de Jager V."/>
            <person name="Krzyzanowska D."/>
            <person name="Jongedijk E."/>
            <person name="Cankar K."/>
            <person name="Beekwilder J."/>
            <person name="van Veen A."/>
            <person name="de Boer W."/>
            <person name="van Veen J.A."/>
            <person name="Garbeva P."/>
        </authorList>
    </citation>
    <scope>NUCLEOTIDE SEQUENCE [LARGE SCALE GENOMIC DNA]</scope>
    <source>
        <strain evidence="2 4">Ter291</strain>
        <strain evidence="1 3">Ter91</strain>
    </source>
</reference>
<proteinExistence type="predicted"/>
<evidence type="ECO:0000313" key="1">
    <source>
        <dbReference type="EMBL" id="AMP03203.1"/>
    </source>
</evidence>
<dbReference type="AlphaFoldDB" id="A0A127QSJ1"/>
<dbReference type="KEGG" id="cpra:CPter91_0810"/>
<gene>
    <name evidence="2" type="ORF">CPter291_0730</name>
    <name evidence="1" type="ORF">CPter91_0810</name>
</gene>
<dbReference type="EMBL" id="CP013234">
    <property type="protein sequence ID" value="AMP03203.1"/>
    <property type="molecule type" value="Genomic_DNA"/>
</dbReference>
<evidence type="ECO:0000313" key="4">
    <source>
        <dbReference type="Proteomes" id="UP000074914"/>
    </source>
</evidence>
<sequence>MENLAVLDAAQERFLVGDWHDVLTGNEKDGAAVAGAGEQLS</sequence>
<dbReference type="Proteomes" id="UP000074914">
    <property type="component" value="Chromosome"/>
</dbReference>
<keyword evidence="4" id="KW-1185">Reference proteome</keyword>